<accession>A0ABT5IUB5</accession>
<sequence length="116" mass="12066">MKLTPAQLDQLQASALALPGAGSELLWDGVTVLKVEGKMFATFVADALAYKVADGDFLALSGLPGVRPAPYLARAHWISVASSEALPLAELAAGLAASHRLVLSKLPKKVRAAYGL</sequence>
<gene>
    <name evidence="1" type="ORF">PQU95_00890</name>
</gene>
<dbReference type="PANTHER" id="PTHR35145">
    <property type="entry name" value="CYTOPLASMIC PROTEIN-RELATED"/>
    <property type="match status" value="1"/>
</dbReference>
<dbReference type="EMBL" id="JAQQLF010000001">
    <property type="protein sequence ID" value="MDC7715776.1"/>
    <property type="molecule type" value="Genomic_DNA"/>
</dbReference>
<dbReference type="InterPro" id="IPR058532">
    <property type="entry name" value="YjbR/MT2646/Rv2570-like"/>
</dbReference>
<comment type="caution">
    <text evidence="1">The sequence shown here is derived from an EMBL/GenBank/DDBJ whole genome shotgun (WGS) entry which is preliminary data.</text>
</comment>
<evidence type="ECO:0000313" key="1">
    <source>
        <dbReference type="EMBL" id="MDC7715776.1"/>
    </source>
</evidence>
<dbReference type="GO" id="GO:0003677">
    <property type="term" value="F:DNA binding"/>
    <property type="evidence" value="ECO:0007669"/>
    <property type="project" value="UniProtKB-KW"/>
</dbReference>
<dbReference type="SUPFAM" id="SSF142906">
    <property type="entry name" value="YjbR-like"/>
    <property type="match status" value="1"/>
</dbReference>
<keyword evidence="1" id="KW-0238">DNA-binding</keyword>
<evidence type="ECO:0000313" key="2">
    <source>
        <dbReference type="Proteomes" id="UP001219956"/>
    </source>
</evidence>
<keyword evidence="2" id="KW-1185">Reference proteome</keyword>
<name>A0ABT5IUB5_9NEIS</name>
<reference evidence="1 2" key="1">
    <citation type="submission" date="2023-01" db="EMBL/GenBank/DDBJ databases">
        <title>Novel species of the genus Vogesella isolated from rivers.</title>
        <authorList>
            <person name="Lu H."/>
        </authorList>
    </citation>
    <scope>NUCLEOTIDE SEQUENCE [LARGE SCALE GENOMIC DNA]</scope>
    <source>
        <strain evidence="1 2">DC21W</strain>
    </source>
</reference>
<proteinExistence type="predicted"/>
<dbReference type="Pfam" id="PF04237">
    <property type="entry name" value="YjbR"/>
    <property type="match status" value="1"/>
</dbReference>
<organism evidence="1 2">
    <name type="scientific">Vogesella aquatica</name>
    <dbReference type="NCBI Taxonomy" id="2984206"/>
    <lineage>
        <taxon>Bacteria</taxon>
        <taxon>Pseudomonadati</taxon>
        <taxon>Pseudomonadota</taxon>
        <taxon>Betaproteobacteria</taxon>
        <taxon>Neisseriales</taxon>
        <taxon>Chromobacteriaceae</taxon>
        <taxon>Vogesella</taxon>
    </lineage>
</organism>
<dbReference type="PANTHER" id="PTHR35145:SF1">
    <property type="entry name" value="CYTOPLASMIC PROTEIN"/>
    <property type="match status" value="1"/>
</dbReference>
<dbReference type="Proteomes" id="UP001219956">
    <property type="component" value="Unassembled WGS sequence"/>
</dbReference>
<dbReference type="RefSeq" id="WP_272750261.1">
    <property type="nucleotide sequence ID" value="NZ_JAQQLF010000001.1"/>
</dbReference>
<dbReference type="InterPro" id="IPR007351">
    <property type="entry name" value="YjbR"/>
</dbReference>
<protein>
    <submittedName>
        <fullName evidence="1">MmcQ/YjbR family DNA-binding protein</fullName>
    </submittedName>
</protein>
<dbReference type="InterPro" id="IPR038056">
    <property type="entry name" value="YjbR-like_sf"/>
</dbReference>
<dbReference type="Gene3D" id="3.90.1150.30">
    <property type="match status" value="1"/>
</dbReference>